<proteinExistence type="predicted"/>
<comment type="caution">
    <text evidence="1">The sequence shown here is derived from an EMBL/GenBank/DDBJ whole genome shotgun (WGS) entry which is preliminary data.</text>
</comment>
<evidence type="ECO:0008006" key="3">
    <source>
        <dbReference type="Google" id="ProtNLM"/>
    </source>
</evidence>
<organism evidence="1 2">
    <name type="scientific">Halomarina rubra</name>
    <dbReference type="NCBI Taxonomy" id="2071873"/>
    <lineage>
        <taxon>Archaea</taxon>
        <taxon>Methanobacteriati</taxon>
        <taxon>Methanobacteriota</taxon>
        <taxon>Stenosarchaea group</taxon>
        <taxon>Halobacteria</taxon>
        <taxon>Halobacteriales</taxon>
        <taxon>Natronomonadaceae</taxon>
        <taxon>Halomarina</taxon>
    </lineage>
</organism>
<dbReference type="EMBL" id="JBHUDC010000011">
    <property type="protein sequence ID" value="MFD1515746.1"/>
    <property type="molecule type" value="Genomic_DNA"/>
</dbReference>
<gene>
    <name evidence="1" type="ORF">ACFSBT_20900</name>
</gene>
<reference evidence="1 2" key="1">
    <citation type="journal article" date="2019" name="Int. J. Syst. Evol. Microbiol.">
        <title>The Global Catalogue of Microorganisms (GCM) 10K type strain sequencing project: providing services to taxonomists for standard genome sequencing and annotation.</title>
        <authorList>
            <consortium name="The Broad Institute Genomics Platform"/>
            <consortium name="The Broad Institute Genome Sequencing Center for Infectious Disease"/>
            <person name="Wu L."/>
            <person name="Ma J."/>
        </authorList>
    </citation>
    <scope>NUCLEOTIDE SEQUENCE [LARGE SCALE GENOMIC DNA]</scope>
    <source>
        <strain evidence="1 2">CGMCC 1.12563</strain>
    </source>
</reference>
<protein>
    <recommendedName>
        <fullName evidence="3">Halobacterial output domain-containing protein</fullName>
    </recommendedName>
</protein>
<accession>A0ABD6B2D5</accession>
<dbReference type="Proteomes" id="UP001597187">
    <property type="component" value="Unassembled WGS sequence"/>
</dbReference>
<dbReference type="RefSeq" id="WP_250875671.1">
    <property type="nucleotide sequence ID" value="NZ_JALXFV010000011.1"/>
</dbReference>
<keyword evidence="2" id="KW-1185">Reference proteome</keyword>
<evidence type="ECO:0000313" key="2">
    <source>
        <dbReference type="Proteomes" id="UP001597187"/>
    </source>
</evidence>
<evidence type="ECO:0000313" key="1">
    <source>
        <dbReference type="EMBL" id="MFD1515746.1"/>
    </source>
</evidence>
<sequence length="105" mass="11193">MPDIDETARSLTATRGSLDELPVVAVRVDDPTVTVVLGLPSGDRFEEELTVPPVWGMNCRLKTLLDAYSLALDDVTSLEGETVPCTRSVEGDGLTFGLDLDALSA</sequence>
<name>A0ABD6B2D5_9EURY</name>
<dbReference type="AlphaFoldDB" id="A0ABD6B2D5"/>